<feature type="compositionally biased region" description="Polar residues" evidence="1">
    <location>
        <begin position="353"/>
        <end position="371"/>
    </location>
</feature>
<accession>A0A8T2JXL8</accession>
<evidence type="ECO:0000313" key="2">
    <source>
        <dbReference type="EMBL" id="KAG8447161.1"/>
    </source>
</evidence>
<dbReference type="PANTHER" id="PTHR15607">
    <property type="entry name" value="SYNAPTONEMAL COMPLEX PROTEIN-RELATED"/>
    <property type="match status" value="1"/>
</dbReference>
<proteinExistence type="predicted"/>
<feature type="compositionally biased region" description="Polar residues" evidence="1">
    <location>
        <begin position="273"/>
        <end position="283"/>
    </location>
</feature>
<reference evidence="2" key="1">
    <citation type="thesis" date="2020" institute="ProQuest LLC" country="789 East Eisenhower Parkway, Ann Arbor, MI, USA">
        <title>Comparative Genomics and Chromosome Evolution.</title>
        <authorList>
            <person name="Mudd A.B."/>
        </authorList>
    </citation>
    <scope>NUCLEOTIDE SEQUENCE</scope>
    <source>
        <strain evidence="2">Female2</strain>
        <tissue evidence="2">Blood</tissue>
    </source>
</reference>
<feature type="region of interest" description="Disordered" evidence="1">
    <location>
        <begin position="101"/>
        <end position="139"/>
    </location>
</feature>
<feature type="compositionally biased region" description="Basic residues" evidence="1">
    <location>
        <begin position="240"/>
        <end position="250"/>
    </location>
</feature>
<feature type="compositionally biased region" description="Basic and acidic residues" evidence="1">
    <location>
        <begin position="567"/>
        <end position="576"/>
    </location>
</feature>
<feature type="region of interest" description="Disordered" evidence="1">
    <location>
        <begin position="619"/>
        <end position="641"/>
    </location>
</feature>
<feature type="non-terminal residue" evidence="2">
    <location>
        <position position="701"/>
    </location>
</feature>
<feature type="compositionally biased region" description="Basic and acidic residues" evidence="1">
    <location>
        <begin position="482"/>
        <end position="493"/>
    </location>
</feature>
<feature type="region of interest" description="Disordered" evidence="1">
    <location>
        <begin position="235"/>
        <end position="324"/>
    </location>
</feature>
<dbReference type="InterPro" id="IPR024835">
    <property type="entry name" value="SYCP2-like"/>
</dbReference>
<dbReference type="OrthoDB" id="10256849at2759"/>
<feature type="region of interest" description="Disordered" evidence="1">
    <location>
        <begin position="345"/>
        <end position="371"/>
    </location>
</feature>
<dbReference type="PANTHER" id="PTHR15607:SF12">
    <property type="entry name" value="SYNAPTONEMAL COMPLEX PROTEIN 2"/>
    <property type="match status" value="1"/>
</dbReference>
<evidence type="ECO:0000256" key="1">
    <source>
        <dbReference type="SAM" id="MobiDB-lite"/>
    </source>
</evidence>
<dbReference type="GO" id="GO:0000800">
    <property type="term" value="C:lateral element"/>
    <property type="evidence" value="ECO:0007669"/>
    <property type="project" value="TreeGrafter"/>
</dbReference>
<feature type="compositionally biased region" description="Polar residues" evidence="1">
    <location>
        <begin position="106"/>
        <end position="119"/>
    </location>
</feature>
<feature type="compositionally biased region" description="Basic and acidic residues" evidence="1">
    <location>
        <begin position="252"/>
        <end position="271"/>
    </location>
</feature>
<comment type="caution">
    <text evidence="2">The sequence shown here is derived from an EMBL/GenBank/DDBJ whole genome shotgun (WGS) entry which is preliminary data.</text>
</comment>
<dbReference type="GO" id="GO:0007143">
    <property type="term" value="P:female meiotic nuclear division"/>
    <property type="evidence" value="ECO:0007669"/>
    <property type="project" value="TreeGrafter"/>
</dbReference>
<name>A0A8T2JXL8_9PIPI</name>
<keyword evidence="3" id="KW-1185">Reference proteome</keyword>
<feature type="region of interest" description="Disordered" evidence="1">
    <location>
        <begin position="417"/>
        <end position="605"/>
    </location>
</feature>
<feature type="compositionally biased region" description="Basic and acidic residues" evidence="1">
    <location>
        <begin position="451"/>
        <end position="461"/>
    </location>
</feature>
<protein>
    <submittedName>
        <fullName evidence="2">Uncharacterized protein</fullName>
    </submittedName>
</protein>
<sequence>MSVAETAVRVVFEDSGSQVLISDSQGSISTVRSVLVHSTKNITGRNHNHSAQMEGPEMNSTKLVTKCKVSEATVSIPVTVGLNLEAKKATSIRKRVRPPLEMTKSGGMSTISISAQDTRSPPRYKSPNPPQDRSSFGYDVRRTNKENQGESEEIIPDTQFCTKKVTTLLPCPPERKKYDLRCLKERVNVSSGYISNKGEPSSKQKSNVKMKADCEHAGTHDNQHIQSSPAHFRELESKAKKSPQTKKLIIKNHVEKERISKPEALKRKENVTENEQSKMNATERSTKTIHQPGPPQSTAKPQRLPESSALKDSKRQKENTQEWNNLTRSLIKHISSKYTRTPVARKTKDVSLTKKNVNKSNLSANQDKNTRNTYKIPTAKREDCNDVYNYRFSANNDPTITLMLSADLVPEKMKTKSLVSKVNSTKENPKDVSKKGKKVKHPQKNLFSDTDTDRGADDTKTDISWLRESANNNKPQIVNYGRQKETKKQEKASKTNSTERTSKQFEKHKVTKKPADKSKNADKCDTKKHEKKYSKNETRKADKTRNINKKGHLPFPMKSPMASVDQLRSEHAHSDGESEGSCVILRKPSSPLCLSPSRKETPVKQLKETKYTNYQWTKSRDHSADRNTMSPTRTVGEEEDSSMSSLISMPSLTNFSLEQCVVSGTNANLSAGDTSAGHRMEEAENTHVLSQKFIKMQFKTQ</sequence>
<evidence type="ECO:0000313" key="3">
    <source>
        <dbReference type="Proteomes" id="UP000812440"/>
    </source>
</evidence>
<feature type="compositionally biased region" description="Basic and acidic residues" evidence="1">
    <location>
        <begin position="309"/>
        <end position="320"/>
    </location>
</feature>
<feature type="compositionally biased region" description="Polar residues" evidence="1">
    <location>
        <begin position="417"/>
        <end position="426"/>
    </location>
</feature>
<dbReference type="GO" id="GO:0000779">
    <property type="term" value="C:condensed chromosome, centromeric region"/>
    <property type="evidence" value="ECO:0007669"/>
    <property type="project" value="TreeGrafter"/>
</dbReference>
<gene>
    <name evidence="2" type="ORF">GDO86_014573</name>
</gene>
<dbReference type="Proteomes" id="UP000812440">
    <property type="component" value="Chromosome 8_10"/>
</dbReference>
<feature type="compositionally biased region" description="Basic and acidic residues" evidence="1">
    <location>
        <begin position="500"/>
        <end position="545"/>
    </location>
</feature>
<dbReference type="EMBL" id="JAACNH010000003">
    <property type="protein sequence ID" value="KAG8447161.1"/>
    <property type="molecule type" value="Genomic_DNA"/>
</dbReference>
<organism evidence="2 3">
    <name type="scientific">Hymenochirus boettgeri</name>
    <name type="common">Congo dwarf clawed frog</name>
    <dbReference type="NCBI Taxonomy" id="247094"/>
    <lineage>
        <taxon>Eukaryota</taxon>
        <taxon>Metazoa</taxon>
        <taxon>Chordata</taxon>
        <taxon>Craniata</taxon>
        <taxon>Vertebrata</taxon>
        <taxon>Euteleostomi</taxon>
        <taxon>Amphibia</taxon>
        <taxon>Batrachia</taxon>
        <taxon>Anura</taxon>
        <taxon>Pipoidea</taxon>
        <taxon>Pipidae</taxon>
        <taxon>Pipinae</taxon>
        <taxon>Hymenochirus</taxon>
    </lineage>
</organism>
<dbReference type="GO" id="GO:0007140">
    <property type="term" value="P:male meiotic nuclear division"/>
    <property type="evidence" value="ECO:0007669"/>
    <property type="project" value="TreeGrafter"/>
</dbReference>
<dbReference type="AlphaFoldDB" id="A0A8T2JXL8"/>